<keyword evidence="4" id="KW-0808">Transferase</keyword>
<evidence type="ECO:0000256" key="3">
    <source>
        <dbReference type="ARBA" id="ARBA00022634"/>
    </source>
</evidence>
<comment type="similarity">
    <text evidence="1">Belongs to the thymidine kinase family.</text>
</comment>
<feature type="active site" description="Proton acceptor" evidence="8">
    <location>
        <position position="109"/>
    </location>
</feature>
<keyword evidence="3" id="KW-0237">DNA synthesis</keyword>
<evidence type="ECO:0000313" key="10">
    <source>
        <dbReference type="EMBL" id="AFU63181.1"/>
    </source>
</evidence>
<organism evidence="10 11">
    <name type="scientific">Lactobacillus phage ATCC 8014-B2</name>
    <dbReference type="NCBI Taxonomy" id="1225795"/>
    <lineage>
        <taxon>Viruses</taxon>
        <taxon>Duplodnaviria</taxon>
        <taxon>Heunggongvirae</taxon>
        <taxon>Uroviricota</taxon>
        <taxon>Caudoviricetes</taxon>
        <taxon>Tybeckvirinae</taxon>
        <taxon>Douglaswolinvirus</taxon>
        <taxon>Douglaswolinvirus B2</taxon>
    </lineage>
</organism>
<evidence type="ECO:0000256" key="6">
    <source>
        <dbReference type="ARBA" id="ARBA00022777"/>
    </source>
</evidence>
<evidence type="ECO:0000256" key="5">
    <source>
        <dbReference type="ARBA" id="ARBA00022741"/>
    </source>
</evidence>
<dbReference type="InterPro" id="IPR001267">
    <property type="entry name" value="Thymidine_kinase"/>
</dbReference>
<keyword evidence="5" id="KW-0547">Nucleotide-binding</keyword>
<dbReference type="GO" id="GO:0005524">
    <property type="term" value="F:ATP binding"/>
    <property type="evidence" value="ECO:0007669"/>
    <property type="project" value="UniProtKB-KW"/>
</dbReference>
<dbReference type="PIRSF" id="PIRSF035805">
    <property type="entry name" value="TK_cell"/>
    <property type="match status" value="1"/>
</dbReference>
<keyword evidence="7" id="KW-0067">ATP-binding</keyword>
<dbReference type="Gene3D" id="3.40.50.300">
    <property type="entry name" value="P-loop containing nucleotide triphosphate hydrolases"/>
    <property type="match status" value="1"/>
</dbReference>
<sequence>MIKTLKNQKVMTEIEPQIRFYYGTMRSGKTEKLLNDSLDDKYRSVFVLPEEDTSGIIESRAFHISDNCKCGFTITPDVIFGVKHHLLESMELFRLIYEDDSVDKIVIDEAQFLNPEDISDIVTACRVNNKKLDVYGLLTDFHGNVFDGSRKWIDYADESICIEGECEFPGCSKNSHYNCMMKQQKFPNSNIVVGDSQYIVLCPEHRELYKKAGLIEE</sequence>
<dbReference type="GO" id="GO:0071897">
    <property type="term" value="P:DNA biosynthetic process"/>
    <property type="evidence" value="ECO:0007669"/>
    <property type="project" value="UniProtKB-KW"/>
</dbReference>
<reference evidence="10 11" key="1">
    <citation type="journal article" date="2012" name="Appl. Environ. Microbiol.">
        <title>Characterization of Two Virulent Phages of Lactobacillus plantarum.</title>
        <authorList>
            <person name="Briggiler Marco M."/>
            <person name="Garneau J.E."/>
            <person name="Tremblay D."/>
            <person name="Quiberoni A."/>
            <person name="Moineau S."/>
        </authorList>
    </citation>
    <scope>NUCLEOTIDE SEQUENCE [LARGE SCALE GENOMIC DNA]</scope>
</reference>
<dbReference type="Proteomes" id="UP000008061">
    <property type="component" value="Segment"/>
</dbReference>
<proteinExistence type="inferred from homology"/>
<evidence type="ECO:0000256" key="7">
    <source>
        <dbReference type="ARBA" id="ARBA00022840"/>
    </source>
</evidence>
<evidence type="ECO:0000256" key="1">
    <source>
        <dbReference type="ARBA" id="ARBA00007587"/>
    </source>
</evidence>
<name>K4HZW8_9CAUD</name>
<dbReference type="EC" id="2.7.1.21" evidence="2"/>
<dbReference type="SUPFAM" id="SSF52540">
    <property type="entry name" value="P-loop containing nucleoside triphosphate hydrolases"/>
    <property type="match status" value="1"/>
</dbReference>
<dbReference type="InterPro" id="IPR027417">
    <property type="entry name" value="P-loop_NTPase"/>
</dbReference>
<evidence type="ECO:0000313" key="11">
    <source>
        <dbReference type="Proteomes" id="UP000008061"/>
    </source>
</evidence>
<keyword evidence="11" id="KW-1185">Reference proteome</keyword>
<feature type="binding site" evidence="9">
    <location>
        <position position="198"/>
    </location>
    <ligand>
        <name>substrate</name>
    </ligand>
</feature>
<evidence type="ECO:0000256" key="2">
    <source>
        <dbReference type="ARBA" id="ARBA00012118"/>
    </source>
</evidence>
<evidence type="ECO:0000256" key="4">
    <source>
        <dbReference type="ARBA" id="ARBA00022679"/>
    </source>
</evidence>
<keyword evidence="6 10" id="KW-0418">Kinase</keyword>
<accession>K4HZW8</accession>
<protein>
    <recommendedName>
        <fullName evidence="2">thymidine kinase</fullName>
        <ecNumber evidence="2">2.7.1.21</ecNumber>
    </recommendedName>
</protein>
<dbReference type="GO" id="GO:0004797">
    <property type="term" value="F:thymidine kinase activity"/>
    <property type="evidence" value="ECO:0007669"/>
    <property type="project" value="UniProtKB-EC"/>
</dbReference>
<gene>
    <name evidence="10" type="ORF">8014-B2_00114</name>
</gene>
<evidence type="ECO:0000256" key="8">
    <source>
        <dbReference type="PIRSR" id="PIRSR035805-1"/>
    </source>
</evidence>
<dbReference type="Pfam" id="PF00265">
    <property type="entry name" value="TK"/>
    <property type="match status" value="1"/>
</dbReference>
<dbReference type="EMBL" id="JX486088">
    <property type="protein sequence ID" value="AFU63181.1"/>
    <property type="molecule type" value="Genomic_DNA"/>
</dbReference>
<evidence type="ECO:0000256" key="9">
    <source>
        <dbReference type="PIRSR" id="PIRSR035805-2"/>
    </source>
</evidence>
<feature type="binding site" evidence="9">
    <location>
        <begin position="191"/>
        <end position="194"/>
    </location>
    <ligand>
        <name>substrate</name>
    </ligand>
</feature>